<keyword evidence="8 10" id="KW-0472">Membrane</keyword>
<evidence type="ECO:0000256" key="3">
    <source>
        <dbReference type="ARBA" id="ARBA00022448"/>
    </source>
</evidence>
<sequence length="132" mass="14888">MNSSSLTAKGYVRLKMEEGEESEDSSSKRNFFENTLQQQHTIIDGQNESLNRIGDSLRTLKNMSNQIGDELEGQSDMLDELGTSMSNTDARMNDAMKKLAKLTRLEDDSRQWTVIFVLIGLIVVLLIVLVVF</sequence>
<keyword evidence="7" id="KW-0175">Coiled coil</keyword>
<proteinExistence type="inferred from homology"/>
<keyword evidence="13" id="KW-1185">Reference proteome</keyword>
<dbReference type="GO" id="GO:0016020">
    <property type="term" value="C:membrane"/>
    <property type="evidence" value="ECO:0007669"/>
    <property type="project" value="UniProtKB-SubCell"/>
</dbReference>
<dbReference type="InterPro" id="IPR006012">
    <property type="entry name" value="Syntaxin/epimorphin_CS"/>
</dbReference>
<dbReference type="EMBL" id="JBICBT010000258">
    <property type="protein sequence ID" value="KAL3119091.1"/>
    <property type="molecule type" value="Genomic_DNA"/>
</dbReference>
<dbReference type="PROSITE" id="PS50192">
    <property type="entry name" value="T_SNARE"/>
    <property type="match status" value="1"/>
</dbReference>
<dbReference type="PROSITE" id="PS00914">
    <property type="entry name" value="SYNTAXIN"/>
    <property type="match status" value="1"/>
</dbReference>
<evidence type="ECO:0000313" key="12">
    <source>
        <dbReference type="EMBL" id="KAL3119091.1"/>
    </source>
</evidence>
<evidence type="ECO:0000313" key="13">
    <source>
        <dbReference type="Proteomes" id="UP001620626"/>
    </source>
</evidence>
<evidence type="ECO:0000256" key="8">
    <source>
        <dbReference type="ARBA" id="ARBA00023136"/>
    </source>
</evidence>
<dbReference type="PANTHER" id="PTHR12791">
    <property type="entry name" value="GOLGI SNARE BET1-RELATED"/>
    <property type="match status" value="1"/>
</dbReference>
<evidence type="ECO:0000256" key="10">
    <source>
        <dbReference type="SAM" id="Phobius"/>
    </source>
</evidence>
<organism evidence="12 13">
    <name type="scientific">Heterodera trifolii</name>
    <dbReference type="NCBI Taxonomy" id="157864"/>
    <lineage>
        <taxon>Eukaryota</taxon>
        <taxon>Metazoa</taxon>
        <taxon>Ecdysozoa</taxon>
        <taxon>Nematoda</taxon>
        <taxon>Chromadorea</taxon>
        <taxon>Rhabditida</taxon>
        <taxon>Tylenchina</taxon>
        <taxon>Tylenchomorpha</taxon>
        <taxon>Tylenchoidea</taxon>
        <taxon>Heteroderidae</taxon>
        <taxon>Heteroderinae</taxon>
        <taxon>Heterodera</taxon>
    </lineage>
</organism>
<comment type="caution">
    <text evidence="12">The sequence shown here is derived from an EMBL/GenBank/DDBJ whole genome shotgun (WGS) entry which is preliminary data.</text>
</comment>
<dbReference type="Pfam" id="PF05739">
    <property type="entry name" value="SNARE"/>
    <property type="match status" value="1"/>
</dbReference>
<dbReference type="SMART" id="SM00397">
    <property type="entry name" value="t_SNARE"/>
    <property type="match status" value="1"/>
</dbReference>
<evidence type="ECO:0000256" key="6">
    <source>
        <dbReference type="ARBA" id="ARBA00022989"/>
    </source>
</evidence>
<keyword evidence="3" id="KW-0813">Transport</keyword>
<dbReference type="FunFam" id="1.20.5.110:FF:000006">
    <property type="entry name" value="Syntaxin 6"/>
    <property type="match status" value="1"/>
</dbReference>
<keyword evidence="6 10" id="KW-1133">Transmembrane helix</keyword>
<accession>A0ABD2LV14</accession>
<dbReference type="CDD" id="cd15851">
    <property type="entry name" value="SNARE_Syntaxin6"/>
    <property type="match status" value="1"/>
</dbReference>
<dbReference type="SUPFAM" id="SSF58038">
    <property type="entry name" value="SNARE fusion complex"/>
    <property type="match status" value="1"/>
</dbReference>
<dbReference type="AlphaFoldDB" id="A0ABD2LV14"/>
<dbReference type="GO" id="GO:0006836">
    <property type="term" value="P:neurotransmitter transport"/>
    <property type="evidence" value="ECO:0007669"/>
    <property type="project" value="UniProtKB-KW"/>
</dbReference>
<keyword evidence="5" id="KW-0532">Neurotransmitter transport</keyword>
<evidence type="ECO:0000256" key="9">
    <source>
        <dbReference type="SAM" id="MobiDB-lite"/>
    </source>
</evidence>
<gene>
    <name evidence="12" type="ORF">niasHT_003874</name>
</gene>
<evidence type="ECO:0000259" key="11">
    <source>
        <dbReference type="PROSITE" id="PS50192"/>
    </source>
</evidence>
<evidence type="ECO:0000256" key="1">
    <source>
        <dbReference type="ARBA" id="ARBA00004211"/>
    </source>
</evidence>
<reference evidence="12 13" key="1">
    <citation type="submission" date="2024-10" db="EMBL/GenBank/DDBJ databases">
        <authorList>
            <person name="Kim D."/>
        </authorList>
    </citation>
    <scope>NUCLEOTIDE SEQUENCE [LARGE SCALE GENOMIC DNA]</scope>
    <source>
        <strain evidence="12">BH-2024</strain>
    </source>
</reference>
<protein>
    <recommendedName>
        <fullName evidence="11">t-SNARE coiled-coil homology domain-containing protein</fullName>
    </recommendedName>
</protein>
<evidence type="ECO:0000256" key="5">
    <source>
        <dbReference type="ARBA" id="ARBA00022775"/>
    </source>
</evidence>
<comment type="similarity">
    <text evidence="2">Belongs to the syntaxin family.</text>
</comment>
<evidence type="ECO:0000256" key="2">
    <source>
        <dbReference type="ARBA" id="ARBA00009063"/>
    </source>
</evidence>
<evidence type="ECO:0000256" key="7">
    <source>
        <dbReference type="ARBA" id="ARBA00023054"/>
    </source>
</evidence>
<comment type="subcellular location">
    <subcellularLocation>
        <location evidence="1">Membrane</location>
        <topology evidence="1">Single-pass type IV membrane protein</topology>
    </subcellularLocation>
</comment>
<dbReference type="Gene3D" id="1.20.5.110">
    <property type="match status" value="1"/>
</dbReference>
<name>A0ABD2LV14_9BILA</name>
<feature type="transmembrane region" description="Helical" evidence="10">
    <location>
        <begin position="112"/>
        <end position="131"/>
    </location>
</feature>
<dbReference type="InterPro" id="IPR000727">
    <property type="entry name" value="T_SNARE_dom"/>
</dbReference>
<feature type="domain" description="T-SNARE coiled-coil homology" evidence="11">
    <location>
        <begin position="40"/>
        <end position="102"/>
    </location>
</feature>
<evidence type="ECO:0000256" key="4">
    <source>
        <dbReference type="ARBA" id="ARBA00022692"/>
    </source>
</evidence>
<keyword evidence="4 10" id="KW-0812">Transmembrane</keyword>
<feature type="region of interest" description="Disordered" evidence="9">
    <location>
        <begin position="1"/>
        <end position="31"/>
    </location>
</feature>
<dbReference type="Proteomes" id="UP001620626">
    <property type="component" value="Unassembled WGS sequence"/>
</dbReference>